<dbReference type="EMBL" id="BAAANC010000005">
    <property type="protein sequence ID" value="GAA1558829.1"/>
    <property type="molecule type" value="Genomic_DNA"/>
</dbReference>
<dbReference type="Proteomes" id="UP001500363">
    <property type="component" value="Unassembled WGS sequence"/>
</dbReference>
<accession>A0ABN2CHE7</accession>
<keyword evidence="1" id="KW-0472">Membrane</keyword>
<evidence type="ECO:0000256" key="1">
    <source>
        <dbReference type="SAM" id="Phobius"/>
    </source>
</evidence>
<feature type="transmembrane region" description="Helical" evidence="1">
    <location>
        <begin position="24"/>
        <end position="48"/>
    </location>
</feature>
<name>A0ABN2CHE7_9ACTN</name>
<sequence>MSIVSSKVGPTRPSKAALAAHRTIGVLHGLLGCFLIGLWGIAVVRGPFFGLVEHGPFGPGTWGGPTLTGAWLVHAAVSVPVIVLIPLALWGIRSLHATMTRGLYGETLSWWVRPVAVLIAVAGVALFVAWVRQI</sequence>
<feature type="transmembrane region" description="Helical" evidence="1">
    <location>
        <begin position="110"/>
        <end position="131"/>
    </location>
</feature>
<proteinExistence type="predicted"/>
<reference evidence="2 3" key="1">
    <citation type="journal article" date="2019" name="Int. J. Syst. Evol. Microbiol.">
        <title>The Global Catalogue of Microorganisms (GCM) 10K type strain sequencing project: providing services to taxonomists for standard genome sequencing and annotation.</title>
        <authorList>
            <consortium name="The Broad Institute Genomics Platform"/>
            <consortium name="The Broad Institute Genome Sequencing Center for Infectious Disease"/>
            <person name="Wu L."/>
            <person name="Ma J."/>
        </authorList>
    </citation>
    <scope>NUCLEOTIDE SEQUENCE [LARGE SCALE GENOMIC DNA]</scope>
    <source>
        <strain evidence="2 3">JCM 14303</strain>
    </source>
</reference>
<organism evidence="2 3">
    <name type="scientific">Kribbella lupini</name>
    <dbReference type="NCBI Taxonomy" id="291602"/>
    <lineage>
        <taxon>Bacteria</taxon>
        <taxon>Bacillati</taxon>
        <taxon>Actinomycetota</taxon>
        <taxon>Actinomycetes</taxon>
        <taxon>Propionibacteriales</taxon>
        <taxon>Kribbellaceae</taxon>
        <taxon>Kribbella</taxon>
    </lineage>
</organism>
<evidence type="ECO:0000313" key="3">
    <source>
        <dbReference type="Proteomes" id="UP001500363"/>
    </source>
</evidence>
<gene>
    <name evidence="2" type="ORF">GCM10009741_74790</name>
</gene>
<keyword evidence="1" id="KW-1133">Transmembrane helix</keyword>
<keyword evidence="3" id="KW-1185">Reference proteome</keyword>
<dbReference type="RefSeq" id="WP_344182908.1">
    <property type="nucleotide sequence ID" value="NZ_BAAANC010000005.1"/>
</dbReference>
<dbReference type="PROSITE" id="PS51257">
    <property type="entry name" value="PROKAR_LIPOPROTEIN"/>
    <property type="match status" value="1"/>
</dbReference>
<protein>
    <submittedName>
        <fullName evidence="2">Uncharacterized protein</fullName>
    </submittedName>
</protein>
<comment type="caution">
    <text evidence="2">The sequence shown here is derived from an EMBL/GenBank/DDBJ whole genome shotgun (WGS) entry which is preliminary data.</text>
</comment>
<evidence type="ECO:0000313" key="2">
    <source>
        <dbReference type="EMBL" id="GAA1558829.1"/>
    </source>
</evidence>
<feature type="transmembrane region" description="Helical" evidence="1">
    <location>
        <begin position="68"/>
        <end position="90"/>
    </location>
</feature>
<keyword evidence="1" id="KW-0812">Transmembrane</keyword>